<evidence type="ECO:0000313" key="3">
    <source>
        <dbReference type="Proteomes" id="UP000223968"/>
    </source>
</evidence>
<sequence length="153" mass="16986">MLKDEDPDDLNAIFAWVTCAQRPLTMGEIDMILKLQSSEGDGVLNLENNLRIRFASFFNLLRKDGLTTTDLQGKATVFDKAGNDGVGDDGDGNGDGLQDMESETNFNSDPSSNVIHHPTIASTQRSPFYAFTRWMISTISQQRSNIFKLAIKH</sequence>
<feature type="compositionally biased region" description="Acidic residues" evidence="1">
    <location>
        <begin position="86"/>
        <end position="102"/>
    </location>
</feature>
<gene>
    <name evidence="2" type="ORF">AJ79_09577</name>
</gene>
<organism evidence="2 3">
    <name type="scientific">Helicocarpus griseus UAMH5409</name>
    <dbReference type="NCBI Taxonomy" id="1447875"/>
    <lineage>
        <taxon>Eukaryota</taxon>
        <taxon>Fungi</taxon>
        <taxon>Dikarya</taxon>
        <taxon>Ascomycota</taxon>
        <taxon>Pezizomycotina</taxon>
        <taxon>Eurotiomycetes</taxon>
        <taxon>Eurotiomycetidae</taxon>
        <taxon>Onygenales</taxon>
        <taxon>Ajellomycetaceae</taxon>
        <taxon>Helicocarpus</taxon>
    </lineage>
</organism>
<feature type="region of interest" description="Disordered" evidence="1">
    <location>
        <begin position="82"/>
        <end position="117"/>
    </location>
</feature>
<dbReference type="Proteomes" id="UP000223968">
    <property type="component" value="Unassembled WGS sequence"/>
</dbReference>
<proteinExistence type="predicted"/>
<feature type="compositionally biased region" description="Polar residues" evidence="1">
    <location>
        <begin position="103"/>
        <end position="117"/>
    </location>
</feature>
<name>A0A2B7WJ14_9EURO</name>
<dbReference type="OrthoDB" id="448455at2759"/>
<keyword evidence="3" id="KW-1185">Reference proteome</keyword>
<dbReference type="STRING" id="1447875.A0A2B7WJ14"/>
<dbReference type="EMBL" id="PDNB01000279">
    <property type="protein sequence ID" value="PGG96487.1"/>
    <property type="molecule type" value="Genomic_DNA"/>
</dbReference>
<evidence type="ECO:0000256" key="1">
    <source>
        <dbReference type="SAM" id="MobiDB-lite"/>
    </source>
</evidence>
<protein>
    <submittedName>
        <fullName evidence="2">Uncharacterized protein</fullName>
    </submittedName>
</protein>
<reference evidence="2 3" key="1">
    <citation type="submission" date="2017-10" db="EMBL/GenBank/DDBJ databases">
        <title>Comparative genomics in systemic dimorphic fungi from Ajellomycetaceae.</title>
        <authorList>
            <person name="Munoz J.F."/>
            <person name="Mcewen J.G."/>
            <person name="Clay O.K."/>
            <person name="Cuomo C.A."/>
        </authorList>
    </citation>
    <scope>NUCLEOTIDE SEQUENCE [LARGE SCALE GENOMIC DNA]</scope>
    <source>
        <strain evidence="2 3">UAMH5409</strain>
    </source>
</reference>
<evidence type="ECO:0000313" key="2">
    <source>
        <dbReference type="EMBL" id="PGG96487.1"/>
    </source>
</evidence>
<accession>A0A2B7WJ14</accession>
<dbReference type="AlphaFoldDB" id="A0A2B7WJ14"/>
<comment type="caution">
    <text evidence="2">The sequence shown here is derived from an EMBL/GenBank/DDBJ whole genome shotgun (WGS) entry which is preliminary data.</text>
</comment>